<feature type="domain" description="DUF4825" evidence="3">
    <location>
        <begin position="649"/>
        <end position="752"/>
    </location>
</feature>
<accession>A0A8J8B2J0</accession>
<dbReference type="InterPro" id="IPR032250">
    <property type="entry name" value="DUF4825"/>
</dbReference>
<name>A0A8J8B2J0_9FIRM</name>
<reference evidence="4" key="2">
    <citation type="submission" date="2021-04" db="EMBL/GenBank/DDBJ databases">
        <authorList>
            <person name="Liu J."/>
        </authorList>
    </citation>
    <scope>NUCLEOTIDE SEQUENCE</scope>
    <source>
        <strain evidence="4">BAD-6</strain>
    </source>
</reference>
<keyword evidence="1" id="KW-0812">Transmembrane</keyword>
<evidence type="ECO:0000313" key="5">
    <source>
        <dbReference type="Proteomes" id="UP000675664"/>
    </source>
</evidence>
<organism evidence="4 5">
    <name type="scientific">Sinanaerobacter chloroacetimidivorans</name>
    <dbReference type="NCBI Taxonomy" id="2818044"/>
    <lineage>
        <taxon>Bacteria</taxon>
        <taxon>Bacillati</taxon>
        <taxon>Bacillota</taxon>
        <taxon>Clostridia</taxon>
        <taxon>Peptostreptococcales</taxon>
        <taxon>Anaerovoracaceae</taxon>
        <taxon>Sinanaerobacter</taxon>
    </lineage>
</organism>
<dbReference type="EMBL" id="JAGSND010000008">
    <property type="protein sequence ID" value="MBR0598777.1"/>
    <property type="molecule type" value="Genomic_DNA"/>
</dbReference>
<evidence type="ECO:0000259" key="3">
    <source>
        <dbReference type="Pfam" id="PF16107"/>
    </source>
</evidence>
<feature type="transmembrane region" description="Helical" evidence="1">
    <location>
        <begin position="6"/>
        <end position="25"/>
    </location>
</feature>
<feature type="transmembrane region" description="Helical" evidence="1">
    <location>
        <begin position="32"/>
        <end position="50"/>
    </location>
</feature>
<evidence type="ECO:0000256" key="1">
    <source>
        <dbReference type="SAM" id="Phobius"/>
    </source>
</evidence>
<dbReference type="InterPro" id="IPR008756">
    <property type="entry name" value="Peptidase_M56"/>
</dbReference>
<feature type="transmembrane region" description="Helical" evidence="1">
    <location>
        <begin position="217"/>
        <end position="243"/>
    </location>
</feature>
<reference evidence="4" key="1">
    <citation type="submission" date="2021-04" db="EMBL/GenBank/DDBJ databases">
        <title>Sinoanaerobacter chloroacetimidivorans sp. nov., an obligate anaerobic bacterium isolated from anaerobic sludge.</title>
        <authorList>
            <person name="Bao Y."/>
        </authorList>
    </citation>
    <scope>NUCLEOTIDE SEQUENCE</scope>
    <source>
        <strain evidence="4">BAD-6</strain>
    </source>
</reference>
<keyword evidence="1" id="KW-1133">Transmembrane helix</keyword>
<keyword evidence="5" id="KW-1185">Reference proteome</keyword>
<comment type="caution">
    <text evidence="4">The sequence shown here is derived from an EMBL/GenBank/DDBJ whole genome shotgun (WGS) entry which is preliminary data.</text>
</comment>
<keyword evidence="1" id="KW-0472">Membrane</keyword>
<sequence>MELLINMTIAGTVTASVILMIKIIFKNKLTPKWHVAIWLVLALRLLIPGLPESNVSIFNTVPRADHVQIVENTIENSTDSTVNEQAMAGRFTVKAPITGVERKGEFTVRKQLSDWILYGWAAGMTVMAAYLMGVSVVFGRRARKLPLCSDRELFNLFEECKREAGIQSDRITLRMGSNTPMLQGILRPVILIPEGYTYQELRHILLHELCHYKHKDIWINILCCIILCIYWFNPVLWICFFVIRRDLEMLCDYRAIEITGERKAYATVLLRTALRKNQFIFATTSMQNGEKEVSKRIRSIALSKKPKRWITISAFLLLLVIAAICLTNGSFSNTVIQDAGEGYYFKIPESWEKNAKNEVHDGPESFLGYTIFYDGQGNTFGGIETLGIDIRDMEQVDYETIDLPTPNHSVILERKVMEGILPFPVIMVNLDQDLETAAQEAERNTLGDKTPLKKSNQNHIFLWPDQNFGRVFDLWADSSEVDAEELLEIAKTFQKEPDPQMYQPETYFTGDWSKTADYLLTKYFDNYRDAELTKASDISGYEITNIQPVEDKEGSWSVVYPDAAVFLIDYTLTITYPDQYTFAGGDFEIGEGNKTKIYYNQLAVFQTGSDGQARFLGFVWPQNIGEMGESMAIIHTINYSQMDVNAKLLLEHKTPYIGNHVMVGQLIQLMPLARYASALELQTKEEPYGLTVNYDMTQLGGQIFADDGERAPTDSRGWDPNPYLNAQLYQNAAKLLALIDNAGWVSLKVQGISDIGAPYTYIYNLDRTVLNEKFPKDARLSTESYEKFVEFLSLLAQSQSYPAEKDMVYQINE</sequence>
<dbReference type="Proteomes" id="UP000675664">
    <property type="component" value="Unassembled WGS sequence"/>
</dbReference>
<dbReference type="PANTHER" id="PTHR34978">
    <property type="entry name" value="POSSIBLE SENSOR-TRANSDUCER PROTEIN BLAR"/>
    <property type="match status" value="1"/>
</dbReference>
<feature type="transmembrane region" description="Helical" evidence="1">
    <location>
        <begin position="115"/>
        <end position="138"/>
    </location>
</feature>
<evidence type="ECO:0000259" key="2">
    <source>
        <dbReference type="Pfam" id="PF05569"/>
    </source>
</evidence>
<dbReference type="CDD" id="cd07341">
    <property type="entry name" value="M56_BlaR1_MecR1_like"/>
    <property type="match status" value="1"/>
</dbReference>
<feature type="transmembrane region" description="Helical" evidence="1">
    <location>
        <begin position="309"/>
        <end position="327"/>
    </location>
</feature>
<dbReference type="RefSeq" id="WP_227018904.1">
    <property type="nucleotide sequence ID" value="NZ_JAGSND010000008.1"/>
</dbReference>
<proteinExistence type="predicted"/>
<dbReference type="Pfam" id="PF05569">
    <property type="entry name" value="Peptidase_M56"/>
    <property type="match status" value="1"/>
</dbReference>
<evidence type="ECO:0000313" key="4">
    <source>
        <dbReference type="EMBL" id="MBR0598777.1"/>
    </source>
</evidence>
<protein>
    <submittedName>
        <fullName evidence="4">DUF4825 domain-containing protein</fullName>
    </submittedName>
</protein>
<dbReference type="PANTHER" id="PTHR34978:SF3">
    <property type="entry name" value="SLR0241 PROTEIN"/>
    <property type="match status" value="1"/>
</dbReference>
<dbReference type="Pfam" id="PF16107">
    <property type="entry name" value="DUF4825"/>
    <property type="match status" value="1"/>
</dbReference>
<gene>
    <name evidence="4" type="ORF">KCX82_12875</name>
</gene>
<dbReference type="InterPro" id="IPR052173">
    <property type="entry name" value="Beta-lactam_resp_regulator"/>
</dbReference>
<feature type="domain" description="Peptidase M56" evidence="2">
    <location>
        <begin position="4"/>
        <end position="299"/>
    </location>
</feature>
<dbReference type="AlphaFoldDB" id="A0A8J8B2J0"/>